<name>A0A9N7TMG6_PLEPL</name>
<protein>
    <recommendedName>
        <fullName evidence="2">MADF domain-containing protein</fullName>
    </recommendedName>
</protein>
<comment type="caution">
    <text evidence="3">The sequence shown here is derived from an EMBL/GenBank/DDBJ whole genome shotgun (WGS) entry which is preliminary data.</text>
</comment>
<dbReference type="InterPro" id="IPR055453">
    <property type="entry name" value="TRAPP14_N"/>
</dbReference>
<dbReference type="Proteomes" id="UP001153269">
    <property type="component" value="Unassembled WGS sequence"/>
</dbReference>
<dbReference type="EMBL" id="CADEAL010000165">
    <property type="protein sequence ID" value="CAB1415626.1"/>
    <property type="molecule type" value="Genomic_DNA"/>
</dbReference>
<feature type="domain" description="MADF" evidence="2">
    <location>
        <begin position="7"/>
        <end position="100"/>
    </location>
</feature>
<dbReference type="InterPro" id="IPR055452">
    <property type="entry name" value="TRAPP14_C"/>
</dbReference>
<dbReference type="Pfam" id="PF23652">
    <property type="entry name" value="TRAPP14_C"/>
    <property type="match status" value="1"/>
</dbReference>
<gene>
    <name evidence="3" type="ORF">PLEPLA_LOCUS3344</name>
</gene>
<feature type="region of interest" description="Disordered" evidence="1">
    <location>
        <begin position="246"/>
        <end position="271"/>
    </location>
</feature>
<accession>A0A9N7TMG6</accession>
<feature type="compositionally biased region" description="Polar residues" evidence="1">
    <location>
        <begin position="688"/>
        <end position="701"/>
    </location>
</feature>
<evidence type="ECO:0000313" key="4">
    <source>
        <dbReference type="Proteomes" id="UP001153269"/>
    </source>
</evidence>
<reference evidence="3" key="1">
    <citation type="submission" date="2020-03" db="EMBL/GenBank/DDBJ databases">
        <authorList>
            <person name="Weist P."/>
        </authorList>
    </citation>
    <scope>NUCLEOTIDE SEQUENCE</scope>
</reference>
<dbReference type="InterPro" id="IPR031626">
    <property type="entry name" value="TRAPPC14"/>
</dbReference>
<sequence length="757" mass="84454">MDQIEERLAEEVRKYDHLYNPSLREYKDPQMSGDSWKEISVKVGLQADECTKLWRKIRDKFVRQKKAMRSSSGDANKQSTTTATHKEDVSKIVFDKKCYSTYGSSSSSSSITSITMVQMMESQCEYFMYFPAVPITDLSDPARYRSLPRRSHLYLGETVRFLLVLRCRDAGATPTEHGPGKTSTILIFIIFIRMRMIGRCSIYCDCNVQGGGDGAAAGFGTESASGRAWRELAGSLCAVASVSPGESSRHRGNHHQLHRDYQSSGDEANEDGEEDYIAAAEAAIAALGSRVDSRCRSFRDCKPLLIHNSSGTAYREFRRAPVQSPLDEPVVLTDEVIFPLTVSLDKLPVSTLKVKVMVTVWKKEAEKAEVQELGYLSVLQQREPTQTFRHDLNTFKAQVSTTLTVLPPPTIRCKQMTVSGRHLAVLKVLNESSQEEVTIRDVRILPNLNASYLPMMPDGSVLLVDNVCHQSGEVGMASFCRVDSEACRLPSMLSALEEHDLLFQLHLNDMGQDDSNEGLEVPLVAVLQWSTPKMPFTNCIYTHYRLPSVRLDRPRFVMTASCPSTVRVKENFKVKYVLLNNLQDFLAVRLVWTPEGRGLGDDAALAAVVCHSPLSNLGHCRKGRTLSFCVSFQILQPGLYELSQHMKLKLQFTASVSNPPPDARPLSRKNSPSSPAVRDLLDRHQASLGRSQSFSHQQPSRSHIMRTGSAMERRAITPPVGSPVGRPLYLPPQDRSLLSLDKIAKRECKVLVLDPLS</sequence>
<dbReference type="SMART" id="SM00595">
    <property type="entry name" value="MADF"/>
    <property type="match status" value="1"/>
</dbReference>
<dbReference type="AlphaFoldDB" id="A0A9N7TMG6"/>
<dbReference type="PANTHER" id="PTHR16096">
    <property type="entry name" value="MICROTUBULE-ASSOCIATED PROTEIN 11"/>
    <property type="match status" value="1"/>
</dbReference>
<evidence type="ECO:0000313" key="3">
    <source>
        <dbReference type="EMBL" id="CAB1415626.1"/>
    </source>
</evidence>
<dbReference type="GO" id="GO:0060271">
    <property type="term" value="P:cilium assembly"/>
    <property type="evidence" value="ECO:0007669"/>
    <property type="project" value="InterPro"/>
</dbReference>
<dbReference type="GO" id="GO:0043014">
    <property type="term" value="F:alpha-tubulin binding"/>
    <property type="evidence" value="ECO:0007669"/>
    <property type="project" value="InterPro"/>
</dbReference>
<feature type="region of interest" description="Disordered" evidence="1">
    <location>
        <begin position="657"/>
        <end position="676"/>
    </location>
</feature>
<dbReference type="PROSITE" id="PS51029">
    <property type="entry name" value="MADF"/>
    <property type="match status" value="1"/>
</dbReference>
<dbReference type="InterPro" id="IPR006578">
    <property type="entry name" value="MADF-dom"/>
</dbReference>
<dbReference type="Pfam" id="PF15806">
    <property type="entry name" value="TRAPP14_N"/>
    <property type="match status" value="2"/>
</dbReference>
<evidence type="ECO:0000256" key="1">
    <source>
        <dbReference type="SAM" id="MobiDB-lite"/>
    </source>
</evidence>
<feature type="region of interest" description="Disordered" evidence="1">
    <location>
        <begin position="687"/>
        <end position="710"/>
    </location>
</feature>
<dbReference type="PANTHER" id="PTHR16096:SF8">
    <property type="entry name" value="TRAFFICKING PROTEIN PARTICLE COMPLEX SUBUNIT 14"/>
    <property type="match status" value="1"/>
</dbReference>
<evidence type="ECO:0000259" key="2">
    <source>
        <dbReference type="PROSITE" id="PS51029"/>
    </source>
</evidence>
<dbReference type="Pfam" id="PF10545">
    <property type="entry name" value="MADF_DNA_bdg"/>
    <property type="match status" value="1"/>
</dbReference>
<keyword evidence="4" id="KW-1185">Reference proteome</keyword>
<proteinExistence type="predicted"/>
<organism evidence="3 4">
    <name type="scientific">Pleuronectes platessa</name>
    <name type="common">European plaice</name>
    <dbReference type="NCBI Taxonomy" id="8262"/>
    <lineage>
        <taxon>Eukaryota</taxon>
        <taxon>Metazoa</taxon>
        <taxon>Chordata</taxon>
        <taxon>Craniata</taxon>
        <taxon>Vertebrata</taxon>
        <taxon>Euteleostomi</taxon>
        <taxon>Actinopterygii</taxon>
        <taxon>Neopterygii</taxon>
        <taxon>Teleostei</taxon>
        <taxon>Neoteleostei</taxon>
        <taxon>Acanthomorphata</taxon>
        <taxon>Carangaria</taxon>
        <taxon>Pleuronectiformes</taxon>
        <taxon>Pleuronectoidei</taxon>
        <taxon>Pleuronectidae</taxon>
        <taxon>Pleuronectes</taxon>
    </lineage>
</organism>
<dbReference type="GO" id="GO:1990071">
    <property type="term" value="C:TRAPPII protein complex"/>
    <property type="evidence" value="ECO:0007669"/>
    <property type="project" value="TreeGrafter"/>
</dbReference>